<organism evidence="3 4">
    <name type="scientific">Rehmannia glutinosa</name>
    <name type="common">Chinese foxglove</name>
    <dbReference type="NCBI Taxonomy" id="99300"/>
    <lineage>
        <taxon>Eukaryota</taxon>
        <taxon>Viridiplantae</taxon>
        <taxon>Streptophyta</taxon>
        <taxon>Embryophyta</taxon>
        <taxon>Tracheophyta</taxon>
        <taxon>Spermatophyta</taxon>
        <taxon>Magnoliopsida</taxon>
        <taxon>eudicotyledons</taxon>
        <taxon>Gunneridae</taxon>
        <taxon>Pentapetalae</taxon>
        <taxon>asterids</taxon>
        <taxon>lamiids</taxon>
        <taxon>Lamiales</taxon>
        <taxon>Orobanchaceae</taxon>
        <taxon>Rehmannieae</taxon>
        <taxon>Rehmannia</taxon>
    </lineage>
</organism>
<dbReference type="PROSITE" id="PS51644">
    <property type="entry name" value="HTH_OST"/>
    <property type="match status" value="1"/>
</dbReference>
<feature type="region of interest" description="Disordered" evidence="1">
    <location>
        <begin position="446"/>
        <end position="503"/>
    </location>
</feature>
<feature type="compositionally biased region" description="Polar residues" evidence="1">
    <location>
        <begin position="209"/>
        <end position="220"/>
    </location>
</feature>
<dbReference type="EMBL" id="JABTTQ020000008">
    <property type="protein sequence ID" value="KAK6150569.1"/>
    <property type="molecule type" value="Genomic_DNA"/>
</dbReference>
<dbReference type="Gene3D" id="3.30.420.610">
    <property type="entry name" value="LOTUS domain-like"/>
    <property type="match status" value="1"/>
</dbReference>
<evidence type="ECO:0000259" key="2">
    <source>
        <dbReference type="PROSITE" id="PS51644"/>
    </source>
</evidence>
<feature type="region of interest" description="Disordered" evidence="1">
    <location>
        <begin position="335"/>
        <end position="434"/>
    </location>
</feature>
<sequence>MKWFGSGDKKISHRNFQEKDKALSGKDITEERSVSHQSSKFVYPPLFSPSSHEALIDGKIAGTGDAEIADRVEKNGESADLMKVNPNQLEIFSEESFWNELESFIGTPQGSAVFSLSRTSVKLLRIILHTAASLNGSLCFNGPISLKRDHLVQILQKQGPPILRSLSKNDLLHLVDLLISDKKWLEERDSRTYPFRLTYLDGKDPRNNPPINSNGLSQIFSGKHPSSPESGERKHQNPPHTGVPQPVVHRGSSSNTRSELLADCQKLVDHIVKEYPEGFNLGSFRKLFLERNGYALDLQKLGYEKLVNLLQIMPGVRIESNLIFPAGAFKSLDLQKPDPPIQGSSSVGPVVDSNRESSALSAKGDDSDSPWDELGPVDNSGSEKEKIDPRLTRKGKKGKLPDYEPLREDDFSDSEDETSSGRSENEGKSKLEEESSLLQILDIWYSGKGGDSKKDETDKAEVVPKPSAQIGSGTKDETPVVGPTRKHKPGKSYSFVTEQPADSKDKLVDGILGSLKKSGERSADSRVLG</sequence>
<feature type="compositionally biased region" description="Basic and acidic residues" evidence="1">
    <location>
        <begin position="423"/>
        <end position="433"/>
    </location>
</feature>
<name>A0ABR0WWD2_REHGL</name>
<gene>
    <name evidence="3" type="ORF">DH2020_015501</name>
</gene>
<keyword evidence="4" id="KW-1185">Reference proteome</keyword>
<feature type="compositionally biased region" description="Basic and acidic residues" evidence="1">
    <location>
        <begin position="399"/>
        <end position="409"/>
    </location>
</feature>
<dbReference type="CDD" id="cd08824">
    <property type="entry name" value="LOTUS"/>
    <property type="match status" value="1"/>
</dbReference>
<reference evidence="3 4" key="1">
    <citation type="journal article" date="2021" name="Comput. Struct. Biotechnol. J.">
        <title>De novo genome assembly of the potent medicinal plant Rehmannia glutinosa using nanopore technology.</title>
        <authorList>
            <person name="Ma L."/>
            <person name="Dong C."/>
            <person name="Song C."/>
            <person name="Wang X."/>
            <person name="Zheng X."/>
            <person name="Niu Y."/>
            <person name="Chen S."/>
            <person name="Feng W."/>
        </authorList>
    </citation>
    <scope>NUCLEOTIDE SEQUENCE [LARGE SCALE GENOMIC DNA]</scope>
    <source>
        <strain evidence="3">DH-2019</strain>
    </source>
</reference>
<proteinExistence type="predicted"/>
<dbReference type="InterPro" id="IPR041966">
    <property type="entry name" value="LOTUS-like"/>
</dbReference>
<accession>A0ABR0WWD2</accession>
<evidence type="ECO:0000313" key="3">
    <source>
        <dbReference type="EMBL" id="KAK6150569.1"/>
    </source>
</evidence>
<dbReference type="InterPro" id="IPR025605">
    <property type="entry name" value="OST-HTH/LOTUS_dom"/>
</dbReference>
<evidence type="ECO:0000256" key="1">
    <source>
        <dbReference type="SAM" id="MobiDB-lite"/>
    </source>
</evidence>
<feature type="domain" description="HTH OST-type" evidence="2">
    <location>
        <begin position="260"/>
        <end position="336"/>
    </location>
</feature>
<feature type="region of interest" description="Disordered" evidence="1">
    <location>
        <begin position="203"/>
        <end position="255"/>
    </location>
</feature>
<feature type="compositionally biased region" description="Basic and acidic residues" evidence="1">
    <location>
        <begin position="450"/>
        <end position="462"/>
    </location>
</feature>
<dbReference type="Proteomes" id="UP001318860">
    <property type="component" value="Unassembled WGS sequence"/>
</dbReference>
<feature type="compositionally biased region" description="Basic and acidic residues" evidence="1">
    <location>
        <begin position="381"/>
        <end position="391"/>
    </location>
</feature>
<dbReference type="InterPro" id="IPR025677">
    <property type="entry name" value="OST-HTH-assoc_dom"/>
</dbReference>
<dbReference type="Pfam" id="PF14418">
    <property type="entry name" value="OHA"/>
    <property type="match status" value="1"/>
</dbReference>
<comment type="caution">
    <text evidence="3">The sequence shown here is derived from an EMBL/GenBank/DDBJ whole genome shotgun (WGS) entry which is preliminary data.</text>
</comment>
<protein>
    <recommendedName>
        <fullName evidence="2">HTH OST-type domain-containing protein</fullName>
    </recommendedName>
</protein>
<dbReference type="Pfam" id="PF12872">
    <property type="entry name" value="OST-HTH"/>
    <property type="match status" value="1"/>
</dbReference>
<evidence type="ECO:0000313" key="4">
    <source>
        <dbReference type="Proteomes" id="UP001318860"/>
    </source>
</evidence>